<evidence type="ECO:0000256" key="1">
    <source>
        <dbReference type="ARBA" id="ARBA00008007"/>
    </source>
</evidence>
<dbReference type="CDD" id="cd06223">
    <property type="entry name" value="PRTases_typeI"/>
    <property type="match status" value="1"/>
</dbReference>
<sequence length="93" mass="10074">MLARELGKIVNIDIIEGVLVKSVNVPPQTTLTARERKKNIKGAFKVRDKAKIKDKTILLVDDVFTTGATIQECSTVLINAGAKEVRGITVAQA</sequence>
<comment type="caution">
    <text evidence="3">The sequence shown here is derived from an EMBL/GenBank/DDBJ whole genome shotgun (WGS) entry which is preliminary data.</text>
</comment>
<accession>X1CWF0</accession>
<dbReference type="InterPro" id="IPR051910">
    <property type="entry name" value="ComF/GntX_DNA_util-trans"/>
</dbReference>
<evidence type="ECO:0000313" key="3">
    <source>
        <dbReference type="EMBL" id="GAG97292.1"/>
    </source>
</evidence>
<dbReference type="Gene3D" id="3.40.50.2020">
    <property type="match status" value="1"/>
</dbReference>
<dbReference type="SUPFAM" id="SSF53271">
    <property type="entry name" value="PRTase-like"/>
    <property type="match status" value="1"/>
</dbReference>
<reference evidence="3" key="1">
    <citation type="journal article" date="2014" name="Front. Microbiol.">
        <title>High frequency of phylogenetically diverse reductive dehalogenase-homologous genes in deep subseafloor sedimentary metagenomes.</title>
        <authorList>
            <person name="Kawai M."/>
            <person name="Futagami T."/>
            <person name="Toyoda A."/>
            <person name="Takaki Y."/>
            <person name="Nishi S."/>
            <person name="Hori S."/>
            <person name="Arai W."/>
            <person name="Tsubouchi T."/>
            <person name="Morono Y."/>
            <person name="Uchiyama I."/>
            <person name="Ito T."/>
            <person name="Fujiyama A."/>
            <person name="Inagaki F."/>
            <person name="Takami H."/>
        </authorList>
    </citation>
    <scope>NUCLEOTIDE SEQUENCE</scope>
    <source>
        <strain evidence="3">Expedition CK06-06</strain>
    </source>
</reference>
<gene>
    <name evidence="3" type="ORF">S01H4_39178</name>
</gene>
<dbReference type="Pfam" id="PF00156">
    <property type="entry name" value="Pribosyltran"/>
    <property type="match status" value="1"/>
</dbReference>
<organism evidence="3">
    <name type="scientific">marine sediment metagenome</name>
    <dbReference type="NCBI Taxonomy" id="412755"/>
    <lineage>
        <taxon>unclassified sequences</taxon>
        <taxon>metagenomes</taxon>
        <taxon>ecological metagenomes</taxon>
    </lineage>
</organism>
<feature type="domain" description="Phosphoribosyltransferase" evidence="2">
    <location>
        <begin position="12"/>
        <end position="91"/>
    </location>
</feature>
<dbReference type="InterPro" id="IPR029057">
    <property type="entry name" value="PRTase-like"/>
</dbReference>
<dbReference type="PANTHER" id="PTHR47505:SF1">
    <property type="entry name" value="DNA UTILIZATION PROTEIN YHGH"/>
    <property type="match status" value="1"/>
</dbReference>
<name>X1CWF0_9ZZZZ</name>
<proteinExistence type="inferred from homology"/>
<dbReference type="AlphaFoldDB" id="X1CWF0"/>
<protein>
    <recommendedName>
        <fullName evidence="2">Phosphoribosyltransferase domain-containing protein</fullName>
    </recommendedName>
</protein>
<comment type="similarity">
    <text evidence="1">Belongs to the ComF/GntX family.</text>
</comment>
<dbReference type="PANTHER" id="PTHR47505">
    <property type="entry name" value="DNA UTILIZATION PROTEIN YHGH"/>
    <property type="match status" value="1"/>
</dbReference>
<dbReference type="InterPro" id="IPR000836">
    <property type="entry name" value="PRTase_dom"/>
</dbReference>
<evidence type="ECO:0000259" key="2">
    <source>
        <dbReference type="Pfam" id="PF00156"/>
    </source>
</evidence>
<dbReference type="EMBL" id="BART01021194">
    <property type="protein sequence ID" value="GAG97292.1"/>
    <property type="molecule type" value="Genomic_DNA"/>
</dbReference>